<protein>
    <submittedName>
        <fullName evidence="8">Oxidoreductase</fullName>
    </submittedName>
</protein>
<keyword evidence="5 7" id="KW-1133">Transmembrane helix</keyword>
<evidence type="ECO:0000313" key="9">
    <source>
        <dbReference type="Proteomes" id="UP001519343"/>
    </source>
</evidence>
<evidence type="ECO:0000256" key="2">
    <source>
        <dbReference type="ARBA" id="ARBA00006679"/>
    </source>
</evidence>
<accession>A0ABS4GLK8</accession>
<evidence type="ECO:0000256" key="4">
    <source>
        <dbReference type="ARBA" id="ARBA00022692"/>
    </source>
</evidence>
<evidence type="ECO:0000256" key="3">
    <source>
        <dbReference type="ARBA" id="ARBA00022475"/>
    </source>
</evidence>
<feature type="transmembrane region" description="Helical" evidence="7">
    <location>
        <begin position="7"/>
        <end position="26"/>
    </location>
</feature>
<feature type="transmembrane region" description="Helical" evidence="7">
    <location>
        <begin position="46"/>
        <end position="67"/>
    </location>
</feature>
<reference evidence="8 9" key="1">
    <citation type="submission" date="2021-03" db="EMBL/GenBank/DDBJ databases">
        <title>Genomic Encyclopedia of Type Strains, Phase IV (KMG-IV): sequencing the most valuable type-strain genomes for metagenomic binning, comparative biology and taxonomic classification.</title>
        <authorList>
            <person name="Goeker M."/>
        </authorList>
    </citation>
    <scope>NUCLEOTIDE SEQUENCE [LARGE SCALE GENOMIC DNA]</scope>
    <source>
        <strain evidence="8 9">DSM 24738</strain>
    </source>
</reference>
<organism evidence="8 9">
    <name type="scientific">Ammoniphilus resinae</name>
    <dbReference type="NCBI Taxonomy" id="861532"/>
    <lineage>
        <taxon>Bacteria</taxon>
        <taxon>Bacillati</taxon>
        <taxon>Bacillota</taxon>
        <taxon>Bacilli</taxon>
        <taxon>Bacillales</taxon>
        <taxon>Paenibacillaceae</taxon>
        <taxon>Aneurinibacillus group</taxon>
        <taxon>Ammoniphilus</taxon>
    </lineage>
</organism>
<dbReference type="EMBL" id="JAGGKT010000002">
    <property type="protein sequence ID" value="MBP1931129.1"/>
    <property type="molecule type" value="Genomic_DNA"/>
</dbReference>
<keyword evidence="6 7" id="KW-0472">Membrane</keyword>
<dbReference type="InterPro" id="IPR051907">
    <property type="entry name" value="DoxX-like_oxidoreductase"/>
</dbReference>
<gene>
    <name evidence="8" type="ORF">J2Z37_001126</name>
</gene>
<keyword evidence="9" id="KW-1185">Reference proteome</keyword>
<keyword evidence="4 7" id="KW-0812">Transmembrane</keyword>
<evidence type="ECO:0000256" key="5">
    <source>
        <dbReference type="ARBA" id="ARBA00022989"/>
    </source>
</evidence>
<evidence type="ECO:0000256" key="7">
    <source>
        <dbReference type="SAM" id="Phobius"/>
    </source>
</evidence>
<dbReference type="Pfam" id="PF07681">
    <property type="entry name" value="DoxX"/>
    <property type="match status" value="1"/>
</dbReference>
<name>A0ABS4GLK8_9BACL</name>
<dbReference type="PANTHER" id="PTHR33452:SF1">
    <property type="entry name" value="INNER MEMBRANE PROTEIN YPHA-RELATED"/>
    <property type="match status" value="1"/>
</dbReference>
<evidence type="ECO:0000256" key="1">
    <source>
        <dbReference type="ARBA" id="ARBA00004651"/>
    </source>
</evidence>
<feature type="transmembrane region" description="Helical" evidence="7">
    <location>
        <begin position="74"/>
        <end position="94"/>
    </location>
</feature>
<dbReference type="Proteomes" id="UP001519343">
    <property type="component" value="Unassembled WGS sequence"/>
</dbReference>
<evidence type="ECO:0000256" key="6">
    <source>
        <dbReference type="ARBA" id="ARBA00023136"/>
    </source>
</evidence>
<comment type="subcellular location">
    <subcellularLocation>
        <location evidence="1">Cell membrane</location>
        <topology evidence="1">Multi-pass membrane protein</topology>
    </subcellularLocation>
</comment>
<dbReference type="RefSeq" id="WP_209809217.1">
    <property type="nucleotide sequence ID" value="NZ_JAGGKT010000002.1"/>
</dbReference>
<evidence type="ECO:0000313" key="8">
    <source>
        <dbReference type="EMBL" id="MBP1931129.1"/>
    </source>
</evidence>
<dbReference type="PANTHER" id="PTHR33452">
    <property type="entry name" value="OXIDOREDUCTASE CATD-RELATED"/>
    <property type="match status" value="1"/>
</dbReference>
<comment type="similarity">
    <text evidence="2">Belongs to the DoxX family.</text>
</comment>
<comment type="caution">
    <text evidence="8">The sequence shown here is derived from an EMBL/GenBank/DDBJ whole genome shotgun (WGS) entry which is preliminary data.</text>
</comment>
<proteinExistence type="inferred from homology"/>
<dbReference type="InterPro" id="IPR032808">
    <property type="entry name" value="DoxX"/>
</dbReference>
<sequence length="134" mass="14705">MEQKAEWGLLFVRVVLAVIMLAHGVQKLFTMDQVVETFTQHLGLPAVIAYGTAMIEALAGLSLLLGFFVRISAFLFGLIMLGAIFMVKLDVGFFGNAQMRGYEFDLALLSICVLLMLTGSRKWSLGGENIKGRS</sequence>
<keyword evidence="3" id="KW-1003">Cell membrane</keyword>